<sequence length="808" mass="90231">MGSSCSSTTSAVVVKTARVAPTTKRPPVTEEPKPEILERGGQHGTTPKTKDTGKDDVSIASIQSQVSHLDRTQDTSTSADTLVQYEKRPQDGVHVQQNNRWSSISGANSQDSIESLCKPENSDRTSTPKNTRTHVKETGSQTKKLRLSDQSKAIQNEGSKNNTIEAKKPNSTTASTTQLSRPADRGSFDKSVDKLNGDSAVDIEAIQNSRAFQNQATGSCEKLDKEKPNMKEIKMSANNTGMKSDEETGTDDKKGINSVPSKMVEQPEITRRLKKTELIPDLSVFKELDDYAKQTPEHAESSMRSLVDYLIRPTKSPLERIRVLFMWMATHVKYDVSGYVTGTTYGDSSPEAVFRTRTAVCQGYADLFTELCRLADIPCKTISGKAKGINYVVGAKFREASNHAWNAVQINGFWYLLDCTWAAGHSDISSKTFVFSYTEHYFLTDPELLVADHLPLDDSWQLLEDPVSVEMFESWVLLKPAFFDLGLRMSDLSHSKARVPTKSGSATIKLSLHEPMSFVVHFKSFDGKKKPTEIKNCVLHEIVDMEARFRVVPPTEGKFRLTIFAKKGTSSGSHEFLLEYLIQCKIPKATSAPFPSRNGRTIWGPGHFLLDGVISGTSHPEAIVDVPEGDVKIQFEFESRMHFMCHFGEDSRWNEYVFTEPEDACATFYLRCPEPGMHSLTIWAKEDIGSTDGSYHKHCSYIIRCKKSKPKCLPYPKTFKTWTSGCKVFRPQNGHLASNRAVLFRVRWPKVVDVAVVADGKWSHLVQGSDDCWEGNATTGARGTSLHVVGKRDPNVNSYEWLLDYKVI</sequence>
<feature type="compositionally biased region" description="Low complexity" evidence="1">
    <location>
        <begin position="1"/>
        <end position="20"/>
    </location>
</feature>
<keyword evidence="3" id="KW-1185">Reference proteome</keyword>
<feature type="compositionally biased region" description="Polar residues" evidence="1">
    <location>
        <begin position="138"/>
        <end position="180"/>
    </location>
</feature>
<dbReference type="SMART" id="SM00460">
    <property type="entry name" value="TGc"/>
    <property type="match status" value="1"/>
</dbReference>
<gene>
    <name evidence="4" type="primary">LOC109478948</name>
</gene>
<organism evidence="3 4">
    <name type="scientific">Branchiostoma belcheri</name>
    <name type="common">Amphioxus</name>
    <dbReference type="NCBI Taxonomy" id="7741"/>
    <lineage>
        <taxon>Eukaryota</taxon>
        <taxon>Metazoa</taxon>
        <taxon>Chordata</taxon>
        <taxon>Cephalochordata</taxon>
        <taxon>Leptocardii</taxon>
        <taxon>Amphioxiformes</taxon>
        <taxon>Branchiostomatidae</taxon>
        <taxon>Branchiostoma</taxon>
    </lineage>
</organism>
<dbReference type="PANTHER" id="PTHR46333:SF2">
    <property type="entry name" value="CYTOKINESIS PROTEIN 3"/>
    <property type="match status" value="1"/>
</dbReference>
<dbReference type="Gene3D" id="3.10.620.30">
    <property type="match status" value="1"/>
</dbReference>
<dbReference type="Pfam" id="PF23265">
    <property type="entry name" value="Ig-like_KY"/>
    <property type="match status" value="2"/>
</dbReference>
<reference evidence="4" key="1">
    <citation type="submission" date="2025-08" db="UniProtKB">
        <authorList>
            <consortium name="RefSeq"/>
        </authorList>
    </citation>
    <scope>IDENTIFICATION</scope>
    <source>
        <tissue evidence="4">Gonad</tissue>
    </source>
</reference>
<evidence type="ECO:0000256" key="1">
    <source>
        <dbReference type="SAM" id="MobiDB-lite"/>
    </source>
</evidence>
<feature type="compositionally biased region" description="Polar residues" evidence="1">
    <location>
        <begin position="95"/>
        <end position="113"/>
    </location>
</feature>
<dbReference type="KEGG" id="bbel:109478948"/>
<dbReference type="OrthoDB" id="6129702at2759"/>
<dbReference type="Pfam" id="PF01841">
    <property type="entry name" value="Transglut_core"/>
    <property type="match status" value="1"/>
</dbReference>
<name>A0A6P4ZHR8_BRABE</name>
<dbReference type="InterPro" id="IPR038765">
    <property type="entry name" value="Papain-like_cys_pep_sf"/>
</dbReference>
<dbReference type="GO" id="GO:0005737">
    <property type="term" value="C:cytoplasm"/>
    <property type="evidence" value="ECO:0007669"/>
    <property type="project" value="TreeGrafter"/>
</dbReference>
<evidence type="ECO:0000259" key="2">
    <source>
        <dbReference type="SMART" id="SM00460"/>
    </source>
</evidence>
<feature type="domain" description="Transglutaminase-like" evidence="2">
    <location>
        <begin position="353"/>
        <end position="421"/>
    </location>
</feature>
<feature type="compositionally biased region" description="Basic and acidic residues" evidence="1">
    <location>
        <begin position="243"/>
        <end position="255"/>
    </location>
</feature>
<dbReference type="Proteomes" id="UP000515135">
    <property type="component" value="Unplaced"/>
</dbReference>
<dbReference type="InterPro" id="IPR056564">
    <property type="entry name" value="Ig-like_KY"/>
</dbReference>
<dbReference type="InterPro" id="IPR052557">
    <property type="entry name" value="CAP/Cytokinesis_protein"/>
</dbReference>
<dbReference type="AlphaFoldDB" id="A0A6P4ZHR8"/>
<proteinExistence type="predicted"/>
<dbReference type="InterPro" id="IPR002931">
    <property type="entry name" value="Transglutaminase-like"/>
</dbReference>
<dbReference type="GeneID" id="109478948"/>
<evidence type="ECO:0000313" key="4">
    <source>
        <dbReference type="RefSeq" id="XP_019636323.1"/>
    </source>
</evidence>
<feature type="compositionally biased region" description="Basic and acidic residues" evidence="1">
    <location>
        <begin position="48"/>
        <end position="57"/>
    </location>
</feature>
<feature type="compositionally biased region" description="Basic and acidic residues" evidence="1">
    <location>
        <begin position="182"/>
        <end position="193"/>
    </location>
</feature>
<feature type="compositionally biased region" description="Basic and acidic residues" evidence="1">
    <location>
        <begin position="27"/>
        <end position="41"/>
    </location>
</feature>
<feature type="region of interest" description="Disordered" evidence="1">
    <location>
        <begin position="1"/>
        <end position="193"/>
    </location>
</feature>
<dbReference type="SUPFAM" id="SSF54001">
    <property type="entry name" value="Cysteine proteinases"/>
    <property type="match status" value="1"/>
</dbReference>
<accession>A0A6P4ZHR8</accession>
<protein>
    <submittedName>
        <fullName evidence="4">Kyphoscoliosis peptidase-like</fullName>
    </submittedName>
</protein>
<dbReference type="PANTHER" id="PTHR46333">
    <property type="entry name" value="CYTOKINESIS PROTEIN 3"/>
    <property type="match status" value="1"/>
</dbReference>
<evidence type="ECO:0000313" key="3">
    <source>
        <dbReference type="Proteomes" id="UP000515135"/>
    </source>
</evidence>
<dbReference type="RefSeq" id="XP_019636323.1">
    <property type="nucleotide sequence ID" value="XM_019780764.1"/>
</dbReference>
<feature type="region of interest" description="Disordered" evidence="1">
    <location>
        <begin position="237"/>
        <end position="258"/>
    </location>
</feature>